<sequence length="320" mass="35719">MPLDWSAVLSLQFITPPTQVLLGSTVRGRLALTLPIDVADYDFVLQTLQHVSIGGQLYPLEGECIRISGAAFDQQGMHEFTFAAGSTAPFKVYDVEVSHVLQLTVYAKSDPSQAIHQRELTYRIYTHTAHNGVTATPAPPIRIRNSYIPPVALGLLFGTALFLGLSNWLVGVICAAPFIPIAFRLALARWYVHRPFRTLRLTFTREGQTQLLNLPADCPKALLDSLLELRVVYTVHLPTQGKVPAASRRLYRAEVNVLDHLLPGKMGEPYRIVLPLPSHGLPPSQQSERISCEWILTLTHRPRYGPERKHSWWLATEPPG</sequence>
<evidence type="ECO:0000256" key="1">
    <source>
        <dbReference type="SAM" id="Phobius"/>
    </source>
</evidence>
<gene>
    <name evidence="2" type="ORF">LEM8419_00461</name>
</gene>
<comment type="caution">
    <text evidence="2">The sequence shown here is derived from an EMBL/GenBank/DDBJ whole genome shotgun (WGS) entry which is preliminary data.</text>
</comment>
<keyword evidence="1" id="KW-0472">Membrane</keyword>
<proteinExistence type="predicted"/>
<dbReference type="EMBL" id="CAKLPZ010000001">
    <property type="protein sequence ID" value="CAH0999164.1"/>
    <property type="molecule type" value="Genomic_DNA"/>
</dbReference>
<keyword evidence="1" id="KW-0812">Transmembrane</keyword>
<feature type="transmembrane region" description="Helical" evidence="1">
    <location>
        <begin position="169"/>
        <end position="192"/>
    </location>
</feature>
<evidence type="ECO:0000313" key="2">
    <source>
        <dbReference type="EMBL" id="CAH0999164.1"/>
    </source>
</evidence>
<protein>
    <submittedName>
        <fullName evidence="2">Uncharacterized protein</fullName>
    </submittedName>
</protein>
<name>A0ABM9AWQ5_9BACT</name>
<keyword evidence="3" id="KW-1185">Reference proteome</keyword>
<keyword evidence="1" id="KW-1133">Transmembrane helix</keyword>
<reference evidence="2" key="1">
    <citation type="submission" date="2021-12" db="EMBL/GenBank/DDBJ databases">
        <authorList>
            <person name="Rodrigo-Torres L."/>
            <person name="Arahal R. D."/>
            <person name="Lucena T."/>
        </authorList>
    </citation>
    <scope>NUCLEOTIDE SEQUENCE</scope>
    <source>
        <strain evidence="2">CECT 8419</strain>
    </source>
</reference>
<dbReference type="Proteomes" id="UP000837803">
    <property type="component" value="Unassembled WGS sequence"/>
</dbReference>
<evidence type="ECO:0000313" key="3">
    <source>
        <dbReference type="Proteomes" id="UP000837803"/>
    </source>
</evidence>
<accession>A0ABM9AWQ5</accession>
<organism evidence="2 3">
    <name type="scientific">Neolewinella maritima</name>
    <dbReference type="NCBI Taxonomy" id="1383882"/>
    <lineage>
        <taxon>Bacteria</taxon>
        <taxon>Pseudomonadati</taxon>
        <taxon>Bacteroidota</taxon>
        <taxon>Saprospiria</taxon>
        <taxon>Saprospirales</taxon>
        <taxon>Lewinellaceae</taxon>
        <taxon>Neolewinella</taxon>
    </lineage>
</organism>